<sequence>MGRGKTKIKRIENRRNSQVSFCKRRNGLKKKANELSILCEAEVGLIVFSSRGRLFEYSNSK</sequence>
<dbReference type="Proteomes" id="UP001163603">
    <property type="component" value="Chromosome 10"/>
</dbReference>
<dbReference type="EMBL" id="CM047745">
    <property type="protein sequence ID" value="KAJ0025601.1"/>
    <property type="molecule type" value="Genomic_DNA"/>
</dbReference>
<protein>
    <submittedName>
        <fullName evidence="1">Uncharacterized protein</fullName>
    </submittedName>
</protein>
<comment type="caution">
    <text evidence="1">The sequence shown here is derived from an EMBL/GenBank/DDBJ whole genome shotgun (WGS) entry which is preliminary data.</text>
</comment>
<evidence type="ECO:0000313" key="2">
    <source>
        <dbReference type="Proteomes" id="UP001163603"/>
    </source>
</evidence>
<reference evidence="2" key="1">
    <citation type="journal article" date="2023" name="G3 (Bethesda)">
        <title>Genome assembly and association tests identify interacting loci associated with vigor, precocity, and sex in interspecific pistachio rootstocks.</title>
        <authorList>
            <person name="Palmer W."/>
            <person name="Jacygrad E."/>
            <person name="Sagayaradj S."/>
            <person name="Cavanaugh K."/>
            <person name="Han R."/>
            <person name="Bertier L."/>
            <person name="Beede B."/>
            <person name="Kafkas S."/>
            <person name="Golino D."/>
            <person name="Preece J."/>
            <person name="Michelmore R."/>
        </authorList>
    </citation>
    <scope>NUCLEOTIDE SEQUENCE [LARGE SCALE GENOMIC DNA]</scope>
</reference>
<organism evidence="1 2">
    <name type="scientific">Pistacia integerrima</name>
    <dbReference type="NCBI Taxonomy" id="434235"/>
    <lineage>
        <taxon>Eukaryota</taxon>
        <taxon>Viridiplantae</taxon>
        <taxon>Streptophyta</taxon>
        <taxon>Embryophyta</taxon>
        <taxon>Tracheophyta</taxon>
        <taxon>Spermatophyta</taxon>
        <taxon>Magnoliopsida</taxon>
        <taxon>eudicotyledons</taxon>
        <taxon>Gunneridae</taxon>
        <taxon>Pentapetalae</taxon>
        <taxon>rosids</taxon>
        <taxon>malvids</taxon>
        <taxon>Sapindales</taxon>
        <taxon>Anacardiaceae</taxon>
        <taxon>Pistacia</taxon>
    </lineage>
</organism>
<proteinExistence type="predicted"/>
<accession>A0ACC0XVT6</accession>
<name>A0ACC0XVT6_9ROSI</name>
<evidence type="ECO:0000313" key="1">
    <source>
        <dbReference type="EMBL" id="KAJ0025601.1"/>
    </source>
</evidence>
<keyword evidence="2" id="KW-1185">Reference proteome</keyword>
<gene>
    <name evidence="1" type="ORF">Pint_07453</name>
</gene>